<dbReference type="Pfam" id="PF00535">
    <property type="entry name" value="Glycos_transf_2"/>
    <property type="match status" value="1"/>
</dbReference>
<dbReference type="CDD" id="cd00761">
    <property type="entry name" value="Glyco_tranf_GTA_type"/>
    <property type="match status" value="1"/>
</dbReference>
<evidence type="ECO:0000313" key="2">
    <source>
        <dbReference type="EMBL" id="GAH00110.1"/>
    </source>
</evidence>
<dbReference type="AlphaFoldDB" id="X1CVI0"/>
<dbReference type="Gene3D" id="3.90.550.10">
    <property type="entry name" value="Spore Coat Polysaccharide Biosynthesis Protein SpsA, Chain A"/>
    <property type="match status" value="1"/>
</dbReference>
<feature type="domain" description="Glycosyltransferase 2-like" evidence="1">
    <location>
        <begin position="3"/>
        <end position="102"/>
    </location>
</feature>
<organism evidence="2">
    <name type="scientific">marine sediment metagenome</name>
    <dbReference type="NCBI Taxonomy" id="412755"/>
    <lineage>
        <taxon>unclassified sequences</taxon>
        <taxon>metagenomes</taxon>
        <taxon>ecological metagenomes</taxon>
    </lineage>
</organism>
<comment type="caution">
    <text evidence="2">The sequence shown here is derived from an EMBL/GenBank/DDBJ whole genome shotgun (WGS) entry which is preliminary data.</text>
</comment>
<proteinExistence type="predicted"/>
<sequence length="230" mass="25777">MISLIVPTQNRDAGYLQRLIATTSWQNVPFHEVIVIDGNTDLSLAKANEKACRGARYILTPSDFNLSFFYNIGIQSTSPDAAYICCTGVDFLFAPNFVEQAQLVLNNGVEFLRSQGAILPESADLLPDWPYLVSQAIRRFPLGHAVSLAPTDWWFDVRGYDESLNLGLGVMDGDIHRRAVKSGLVQGHTLYENTQVLHQYHPRSPLKRANRPLRDLDPPIIKNLDSWGLL</sequence>
<accession>X1CVI0</accession>
<gene>
    <name evidence="2" type="ORF">S01H4_41560</name>
</gene>
<dbReference type="EMBL" id="BART01022736">
    <property type="protein sequence ID" value="GAH00110.1"/>
    <property type="molecule type" value="Genomic_DNA"/>
</dbReference>
<reference evidence="2" key="1">
    <citation type="journal article" date="2014" name="Front. Microbiol.">
        <title>High frequency of phylogenetically diverse reductive dehalogenase-homologous genes in deep subseafloor sedimentary metagenomes.</title>
        <authorList>
            <person name="Kawai M."/>
            <person name="Futagami T."/>
            <person name="Toyoda A."/>
            <person name="Takaki Y."/>
            <person name="Nishi S."/>
            <person name="Hori S."/>
            <person name="Arai W."/>
            <person name="Tsubouchi T."/>
            <person name="Morono Y."/>
            <person name="Uchiyama I."/>
            <person name="Ito T."/>
            <person name="Fujiyama A."/>
            <person name="Inagaki F."/>
            <person name="Takami H."/>
        </authorList>
    </citation>
    <scope>NUCLEOTIDE SEQUENCE</scope>
    <source>
        <strain evidence="2">Expedition CK06-06</strain>
    </source>
</reference>
<dbReference type="InterPro" id="IPR001173">
    <property type="entry name" value="Glyco_trans_2-like"/>
</dbReference>
<dbReference type="SUPFAM" id="SSF53448">
    <property type="entry name" value="Nucleotide-diphospho-sugar transferases"/>
    <property type="match status" value="1"/>
</dbReference>
<protein>
    <recommendedName>
        <fullName evidence="1">Glycosyltransferase 2-like domain-containing protein</fullName>
    </recommendedName>
</protein>
<evidence type="ECO:0000259" key="1">
    <source>
        <dbReference type="Pfam" id="PF00535"/>
    </source>
</evidence>
<dbReference type="InterPro" id="IPR029044">
    <property type="entry name" value="Nucleotide-diphossugar_trans"/>
</dbReference>
<name>X1CVI0_9ZZZZ</name>